<evidence type="ECO:0000313" key="1">
    <source>
        <dbReference type="EMBL" id="GHB19590.1"/>
    </source>
</evidence>
<protein>
    <submittedName>
        <fullName evidence="1">Uncharacterized protein</fullName>
    </submittedName>
</protein>
<keyword evidence="2" id="KW-1185">Reference proteome</keyword>
<comment type="caution">
    <text evidence="1">The sequence shown here is derived from an EMBL/GenBank/DDBJ whole genome shotgun (WGS) entry which is preliminary data.</text>
</comment>
<evidence type="ECO:0000313" key="2">
    <source>
        <dbReference type="Proteomes" id="UP000646745"/>
    </source>
</evidence>
<dbReference type="Proteomes" id="UP000646745">
    <property type="component" value="Unassembled WGS sequence"/>
</dbReference>
<gene>
    <name evidence="1" type="ORF">GCM10009038_17840</name>
</gene>
<reference evidence="2" key="1">
    <citation type="journal article" date="2019" name="Int. J. Syst. Evol. Microbiol.">
        <title>The Global Catalogue of Microorganisms (GCM) 10K type strain sequencing project: providing services to taxonomists for standard genome sequencing and annotation.</title>
        <authorList>
            <consortium name="The Broad Institute Genomics Platform"/>
            <consortium name="The Broad Institute Genome Sequencing Center for Infectious Disease"/>
            <person name="Wu L."/>
            <person name="Ma J."/>
        </authorList>
    </citation>
    <scope>NUCLEOTIDE SEQUENCE [LARGE SCALE GENOMIC DNA]</scope>
    <source>
        <strain evidence="2">KCTC 32998</strain>
    </source>
</reference>
<organism evidence="1 2">
    <name type="scientific">Salinicola rhizosphaerae</name>
    <dbReference type="NCBI Taxonomy" id="1443141"/>
    <lineage>
        <taxon>Bacteria</taxon>
        <taxon>Pseudomonadati</taxon>
        <taxon>Pseudomonadota</taxon>
        <taxon>Gammaproteobacteria</taxon>
        <taxon>Oceanospirillales</taxon>
        <taxon>Halomonadaceae</taxon>
        <taxon>Salinicola</taxon>
    </lineage>
</organism>
<sequence length="78" mass="8570">MVDHTLAYPARAGRVTGGARDDAMAVFGYNSGPFFGASPFVRRGASWRPGRSPMQEINPINNLIKDLSERTDVLRGYL</sequence>
<dbReference type="EMBL" id="BMZI01000004">
    <property type="protein sequence ID" value="GHB19590.1"/>
    <property type="molecule type" value="Genomic_DNA"/>
</dbReference>
<accession>A0ABQ3DY97</accession>
<name>A0ABQ3DY97_9GAMM</name>
<proteinExistence type="predicted"/>